<gene>
    <name evidence="1" type="ORF">EH198_08775</name>
</gene>
<reference evidence="1 2" key="1">
    <citation type="submission" date="2018-11" db="EMBL/GenBank/DDBJ databases">
        <title>Genome sequence of strain 7197.</title>
        <authorList>
            <person name="Gao J."/>
            <person name="Sun J."/>
        </authorList>
    </citation>
    <scope>NUCLEOTIDE SEQUENCE [LARGE SCALE GENOMIC DNA]</scope>
    <source>
        <strain evidence="1 2">7197</strain>
    </source>
</reference>
<dbReference type="Proteomes" id="UP000282529">
    <property type="component" value="Unassembled WGS sequence"/>
</dbReference>
<evidence type="ECO:0000313" key="1">
    <source>
        <dbReference type="EMBL" id="RQW12424.1"/>
    </source>
</evidence>
<dbReference type="AlphaFoldDB" id="A0A3N9PBM9"/>
<accession>A0A3N9PBM9</accession>
<dbReference type="EMBL" id="RQPI01000003">
    <property type="protein sequence ID" value="RQW12424.1"/>
    <property type="molecule type" value="Genomic_DNA"/>
</dbReference>
<comment type="caution">
    <text evidence="1">The sequence shown here is derived from an EMBL/GenBank/DDBJ whole genome shotgun (WGS) entry which is preliminary data.</text>
</comment>
<keyword evidence="2" id="KW-1185">Reference proteome</keyword>
<dbReference type="RefSeq" id="WP_124695152.1">
    <property type="nucleotide sequence ID" value="NZ_JBHUFE010000004.1"/>
</dbReference>
<sequence>MRLRDLLTVVENTVTLEISGQQETYATKASIPDTRMNSEVKRLATMDSGLIIQLGEPRKVPTLEELGYSFEVGM</sequence>
<organism evidence="1 2">
    <name type="scientific">Paenibacillus rhizophilus</name>
    <dbReference type="NCBI Taxonomy" id="1850366"/>
    <lineage>
        <taxon>Bacteria</taxon>
        <taxon>Bacillati</taxon>
        <taxon>Bacillota</taxon>
        <taxon>Bacilli</taxon>
        <taxon>Bacillales</taxon>
        <taxon>Paenibacillaceae</taxon>
        <taxon>Paenibacillus</taxon>
    </lineage>
</organism>
<protein>
    <submittedName>
        <fullName evidence="1">Uncharacterized protein</fullName>
    </submittedName>
</protein>
<evidence type="ECO:0000313" key="2">
    <source>
        <dbReference type="Proteomes" id="UP000282529"/>
    </source>
</evidence>
<dbReference type="OrthoDB" id="2625256at2"/>
<name>A0A3N9PBM9_9BACL</name>
<proteinExistence type="predicted"/>